<dbReference type="EMBL" id="JBDIML010000003">
    <property type="protein sequence ID" value="MEN2767893.1"/>
    <property type="molecule type" value="Genomic_DNA"/>
</dbReference>
<sequence length="410" mass="46429">MLTFFILFMFITGCTNDAQDEAQTTPITPDGDYAIDDNTPISNERISSEDPANATGISDLLQEDTSLESNQKENKKDITPKKPDKVEVKGLYLNRTSIKEENIQKYIDLIKGTNLNAAVIDIKDDFGKLTYDSNIDLVNQIGSDSNPATRDLAKLIKRLKEEGIYTIARIVVFKDPYLAANKTDFSMKRSDGSVWQDAAGTKWVDPYKKEVWNYITSIAQEAADSGFDEIQYDYIRFPENGKKVDQEVAFANPENRTKAENILAFLNYSNEQLQEYPVYVSADVFGLVTTATDDMGIGQVWENISPNVDYISPMTYPSHYAPGSYGIKNPDASPYDVMLQAMQDAKQRNQKLKTNGKHAATIRPWIQDFDYKRSYTIQDVQNQIKALNDQGITQYLIWNATNVYTKEAYK</sequence>
<proteinExistence type="predicted"/>
<organism evidence="2 3">
    <name type="scientific">Ornithinibacillus xuwenensis</name>
    <dbReference type="NCBI Taxonomy" id="3144668"/>
    <lineage>
        <taxon>Bacteria</taxon>
        <taxon>Bacillati</taxon>
        <taxon>Bacillota</taxon>
        <taxon>Bacilli</taxon>
        <taxon>Bacillales</taxon>
        <taxon>Bacillaceae</taxon>
        <taxon>Ornithinibacillus</taxon>
    </lineage>
</organism>
<dbReference type="SUPFAM" id="SSF51445">
    <property type="entry name" value="(Trans)glycosidases"/>
    <property type="match status" value="1"/>
</dbReference>
<dbReference type="Gene3D" id="3.20.20.80">
    <property type="entry name" value="Glycosidases"/>
    <property type="match status" value="1"/>
</dbReference>
<comment type="caution">
    <text evidence="2">The sequence shown here is derived from an EMBL/GenBank/DDBJ whole genome shotgun (WGS) entry which is preliminary data.</text>
</comment>
<keyword evidence="3" id="KW-1185">Reference proteome</keyword>
<dbReference type="GO" id="GO:0016787">
    <property type="term" value="F:hydrolase activity"/>
    <property type="evidence" value="ECO:0007669"/>
    <property type="project" value="UniProtKB-KW"/>
</dbReference>
<dbReference type="RefSeq" id="WP_345825359.1">
    <property type="nucleotide sequence ID" value="NZ_JBDIML010000003.1"/>
</dbReference>
<evidence type="ECO:0000259" key="1">
    <source>
        <dbReference type="Pfam" id="PF13200"/>
    </source>
</evidence>
<protein>
    <submittedName>
        <fullName evidence="2">Glycoside hydrolase</fullName>
    </submittedName>
</protein>
<evidence type="ECO:0000313" key="2">
    <source>
        <dbReference type="EMBL" id="MEN2767893.1"/>
    </source>
</evidence>
<feature type="domain" description="DUF4015" evidence="1">
    <location>
        <begin position="90"/>
        <end position="404"/>
    </location>
</feature>
<name>A0ABU9XI10_9BACI</name>
<dbReference type="Proteomes" id="UP001444625">
    <property type="component" value="Unassembled WGS sequence"/>
</dbReference>
<reference evidence="2 3" key="1">
    <citation type="submission" date="2024-05" db="EMBL/GenBank/DDBJ databases">
        <authorList>
            <person name="Haq I."/>
            <person name="Ullah Z."/>
            <person name="Ahmad R."/>
            <person name="Li M."/>
            <person name="Tong Y."/>
        </authorList>
    </citation>
    <scope>NUCLEOTIDE SEQUENCE [LARGE SCALE GENOMIC DNA]</scope>
    <source>
        <strain evidence="2 3">16A2E</strain>
    </source>
</reference>
<gene>
    <name evidence="2" type="ORF">ABC228_11885</name>
</gene>
<keyword evidence="2" id="KW-0378">Hydrolase</keyword>
<dbReference type="Pfam" id="PF13200">
    <property type="entry name" value="DUF4015"/>
    <property type="match status" value="1"/>
</dbReference>
<dbReference type="InterPro" id="IPR017853">
    <property type="entry name" value="GH"/>
</dbReference>
<dbReference type="InterPro" id="IPR025275">
    <property type="entry name" value="DUF4015"/>
</dbReference>
<evidence type="ECO:0000313" key="3">
    <source>
        <dbReference type="Proteomes" id="UP001444625"/>
    </source>
</evidence>
<accession>A0ABU9XI10</accession>